<dbReference type="PANTHER" id="PTHR43342:SF1">
    <property type="entry name" value="BIFURCATING [FEFE] HYDROGENASE GAMMA SUBUNIT"/>
    <property type="match status" value="1"/>
</dbReference>
<dbReference type="PROSITE" id="PS01099">
    <property type="entry name" value="COMPLEX1_24K"/>
    <property type="match status" value="1"/>
</dbReference>
<evidence type="ECO:0000256" key="5">
    <source>
        <dbReference type="ARBA" id="ARBA00023014"/>
    </source>
</evidence>
<keyword evidence="2 7" id="KW-0001">2Fe-2S</keyword>
<dbReference type="PANTHER" id="PTHR43342">
    <property type="entry name" value="NADH-QUINONE OXIDOREDUCTASE, E SUBUNIT"/>
    <property type="match status" value="1"/>
</dbReference>
<dbReference type="GO" id="GO:0016491">
    <property type="term" value="F:oxidoreductase activity"/>
    <property type="evidence" value="ECO:0007669"/>
    <property type="project" value="InterPro"/>
</dbReference>
<dbReference type="Gene3D" id="1.10.10.1590">
    <property type="entry name" value="NADH-quinone oxidoreductase subunit E"/>
    <property type="match status" value="1"/>
</dbReference>
<sequence length="170" mass="18578">MGKAKKQSVQDETIDFSAAEEILDSYEGMNGSLIPVLQKIQHEYGYLQEPLINLVAERLNISASEIIGVATFYAQFHLKPRGVHIVKICCGTACHVKGATKIVDEFAKKLDVEVGSTTEDRLFTLEEVACLGACSLAPIVTVDDDNVYGNLVPDNIDNIIQGTKQHGRSK</sequence>
<comment type="caution">
    <text evidence="8">The sequence shown here is derived from an EMBL/GenBank/DDBJ whole genome shotgun (WGS) entry which is preliminary data.</text>
</comment>
<feature type="binding site" evidence="7">
    <location>
        <position position="94"/>
    </location>
    <ligand>
        <name>[2Fe-2S] cluster</name>
        <dbReference type="ChEBI" id="CHEBI:190135"/>
    </ligand>
</feature>
<name>A0A941W476_9BACT</name>
<comment type="similarity">
    <text evidence="1">Belongs to the complex I 24 kDa subunit family.</text>
</comment>
<dbReference type="CDD" id="cd03064">
    <property type="entry name" value="TRX_Fd_NuoE"/>
    <property type="match status" value="1"/>
</dbReference>
<dbReference type="InterPro" id="IPR042128">
    <property type="entry name" value="NuoE_dom"/>
</dbReference>
<dbReference type="InterPro" id="IPR028431">
    <property type="entry name" value="NADP_DH_HndA-like"/>
</dbReference>
<evidence type="ECO:0000313" key="9">
    <source>
        <dbReference type="Proteomes" id="UP000722750"/>
    </source>
</evidence>
<reference evidence="8" key="1">
    <citation type="journal article" date="2021" name="ISME J.">
        <title>Fine-scale metabolic discontinuity in a stratified prokaryote microbiome of a Red Sea deep halocline.</title>
        <authorList>
            <person name="Michoud G."/>
            <person name="Ngugi D.K."/>
            <person name="Barozzi A."/>
            <person name="Merlino G."/>
            <person name="Calleja M.L."/>
            <person name="Delgado-Huertas A."/>
            <person name="Moran X.A.G."/>
            <person name="Daffonchio D."/>
        </authorList>
    </citation>
    <scope>NUCLEOTIDE SEQUENCE</scope>
    <source>
        <strain evidence="8">SuakinDeep_MAG55_1</strain>
    </source>
</reference>
<evidence type="ECO:0000256" key="6">
    <source>
        <dbReference type="ARBA" id="ARBA00034078"/>
    </source>
</evidence>
<dbReference type="Pfam" id="PF01257">
    <property type="entry name" value="2Fe-2S_thioredx"/>
    <property type="match status" value="1"/>
</dbReference>
<organism evidence="8 9">
    <name type="scientific">Candidatus Scalindua arabica</name>
    <dbReference type="NCBI Taxonomy" id="1127984"/>
    <lineage>
        <taxon>Bacteria</taxon>
        <taxon>Pseudomonadati</taxon>
        <taxon>Planctomycetota</taxon>
        <taxon>Candidatus Brocadiia</taxon>
        <taxon>Candidatus Brocadiales</taxon>
        <taxon>Candidatus Scalinduaceae</taxon>
        <taxon>Candidatus Scalindua</taxon>
    </lineage>
</organism>
<dbReference type="EMBL" id="JAANXD010000032">
    <property type="protein sequence ID" value="MBS1257680.1"/>
    <property type="molecule type" value="Genomic_DNA"/>
</dbReference>
<dbReference type="Proteomes" id="UP000722750">
    <property type="component" value="Unassembled WGS sequence"/>
</dbReference>
<evidence type="ECO:0000256" key="3">
    <source>
        <dbReference type="ARBA" id="ARBA00022723"/>
    </source>
</evidence>
<dbReference type="InterPro" id="IPR041921">
    <property type="entry name" value="NuoE_N"/>
</dbReference>
<evidence type="ECO:0000256" key="7">
    <source>
        <dbReference type="PIRSR" id="PIRSR000216-1"/>
    </source>
</evidence>
<evidence type="ECO:0000256" key="2">
    <source>
        <dbReference type="ARBA" id="ARBA00022714"/>
    </source>
</evidence>
<feature type="binding site" evidence="7">
    <location>
        <position position="130"/>
    </location>
    <ligand>
        <name>[2Fe-2S] cluster</name>
        <dbReference type="ChEBI" id="CHEBI:190135"/>
    </ligand>
</feature>
<dbReference type="SUPFAM" id="SSF52833">
    <property type="entry name" value="Thioredoxin-like"/>
    <property type="match status" value="1"/>
</dbReference>
<gene>
    <name evidence="8" type="ORF">MAG551_00725</name>
</gene>
<dbReference type="Gene3D" id="3.40.30.10">
    <property type="entry name" value="Glutaredoxin"/>
    <property type="match status" value="1"/>
</dbReference>
<dbReference type="GO" id="GO:0051537">
    <property type="term" value="F:2 iron, 2 sulfur cluster binding"/>
    <property type="evidence" value="ECO:0007669"/>
    <property type="project" value="UniProtKB-KW"/>
</dbReference>
<comment type="cofactor">
    <cofactor evidence="7">
        <name>[2Fe-2S] cluster</name>
        <dbReference type="ChEBI" id="CHEBI:190135"/>
    </cofactor>
    <text evidence="7">Binds 1 [2Fe-2S] cluster.</text>
</comment>
<dbReference type="NCBIfam" id="NF005722">
    <property type="entry name" value="PRK07539.1-2"/>
    <property type="match status" value="1"/>
</dbReference>
<keyword evidence="4 7" id="KW-0408">Iron</keyword>
<keyword evidence="3 7" id="KW-0479">Metal-binding</keyword>
<proteinExistence type="inferred from homology"/>
<dbReference type="InterPro" id="IPR036249">
    <property type="entry name" value="Thioredoxin-like_sf"/>
</dbReference>
<keyword evidence="5 7" id="KW-0411">Iron-sulfur</keyword>
<comment type="cofactor">
    <cofactor evidence="6">
        <name>[2Fe-2S] cluster</name>
        <dbReference type="ChEBI" id="CHEBI:190135"/>
    </cofactor>
</comment>
<dbReference type="AlphaFoldDB" id="A0A941W476"/>
<protein>
    <submittedName>
        <fullName evidence="8">NADP-reducing hydrogenase subunit HndA</fullName>
    </submittedName>
</protein>
<evidence type="ECO:0000256" key="1">
    <source>
        <dbReference type="ARBA" id="ARBA00010643"/>
    </source>
</evidence>
<evidence type="ECO:0000256" key="4">
    <source>
        <dbReference type="ARBA" id="ARBA00023004"/>
    </source>
</evidence>
<dbReference type="GO" id="GO:0046872">
    <property type="term" value="F:metal ion binding"/>
    <property type="evidence" value="ECO:0007669"/>
    <property type="project" value="UniProtKB-KW"/>
</dbReference>
<accession>A0A941W476</accession>
<dbReference type="PIRSF" id="PIRSF000216">
    <property type="entry name" value="NADH_DH_24kDa"/>
    <property type="match status" value="1"/>
</dbReference>
<dbReference type="InterPro" id="IPR002023">
    <property type="entry name" value="NuoE-like"/>
</dbReference>
<feature type="binding site" evidence="7">
    <location>
        <position position="89"/>
    </location>
    <ligand>
        <name>[2Fe-2S] cluster</name>
        <dbReference type="ChEBI" id="CHEBI:190135"/>
    </ligand>
</feature>
<feature type="binding site" evidence="7">
    <location>
        <position position="134"/>
    </location>
    <ligand>
        <name>[2Fe-2S] cluster</name>
        <dbReference type="ChEBI" id="CHEBI:190135"/>
    </ligand>
</feature>
<evidence type="ECO:0000313" key="8">
    <source>
        <dbReference type="EMBL" id="MBS1257680.1"/>
    </source>
</evidence>